<feature type="compositionally biased region" description="Polar residues" evidence="1">
    <location>
        <begin position="265"/>
        <end position="284"/>
    </location>
</feature>
<evidence type="ECO:0000313" key="2">
    <source>
        <dbReference type="EMBL" id="KAG9451121.1"/>
    </source>
</evidence>
<reference evidence="2 3" key="1">
    <citation type="submission" date="2021-07" db="EMBL/GenBank/DDBJ databases">
        <title>The Aristolochia fimbriata genome: insights into angiosperm evolution, floral development and chemical biosynthesis.</title>
        <authorList>
            <person name="Jiao Y."/>
        </authorList>
    </citation>
    <scope>NUCLEOTIDE SEQUENCE [LARGE SCALE GENOMIC DNA]</scope>
    <source>
        <strain evidence="2">IBCAS-2021</strain>
        <tissue evidence="2">Leaf</tissue>
    </source>
</reference>
<dbReference type="Pfam" id="PF14009">
    <property type="entry name" value="PADRE"/>
    <property type="match status" value="1"/>
</dbReference>
<feature type="region of interest" description="Disordered" evidence="1">
    <location>
        <begin position="217"/>
        <end position="289"/>
    </location>
</feature>
<evidence type="ECO:0000256" key="1">
    <source>
        <dbReference type="SAM" id="MobiDB-lite"/>
    </source>
</evidence>
<feature type="compositionally biased region" description="Basic and acidic residues" evidence="1">
    <location>
        <begin position="217"/>
        <end position="236"/>
    </location>
</feature>
<dbReference type="PANTHER" id="PTHR33413:SF4">
    <property type="entry name" value="D-RIBOSE-BINDING PERIPLASMIC PROTEIN"/>
    <property type="match status" value="1"/>
</dbReference>
<dbReference type="PANTHER" id="PTHR33413">
    <property type="entry name" value="EXPRESSED PROTEIN"/>
    <property type="match status" value="1"/>
</dbReference>
<accession>A0AAV7ETE3</accession>
<dbReference type="EMBL" id="JAINDJ010000004">
    <property type="protein sequence ID" value="KAG9451121.1"/>
    <property type="molecule type" value="Genomic_DNA"/>
</dbReference>
<keyword evidence="3" id="KW-1185">Reference proteome</keyword>
<sequence length="301" mass="33300">MYSKERITSYLAGGEFVARVACPKEGGGWRGKETAPPSTSSPFFLLSILIPSSSSSPNSSLFNHAVCSSLRGRIKTLGKREREGSGCAPLLCEVANQKSEQKGNREMGNCQAADASTVVIQHPKGGRVERLYWPVSASEVMRNNPGHYVALVTFCHTTAGAGEDDRTREGNEGGVRLTRVKLLRPKDVLILGQVYRLVTAQEVMKGLWSKKCEKERLRKNQLDSSSKRHERPREARNPASVRDSRPPAPEIVNQGVKQERHRPKPSQSAVRSSTKPWRPSLQSISEEEDESKLLLFASTVH</sequence>
<gene>
    <name evidence="2" type="ORF">H6P81_011086</name>
</gene>
<organism evidence="2 3">
    <name type="scientific">Aristolochia fimbriata</name>
    <name type="common">White veined hardy Dutchman's pipe vine</name>
    <dbReference type="NCBI Taxonomy" id="158543"/>
    <lineage>
        <taxon>Eukaryota</taxon>
        <taxon>Viridiplantae</taxon>
        <taxon>Streptophyta</taxon>
        <taxon>Embryophyta</taxon>
        <taxon>Tracheophyta</taxon>
        <taxon>Spermatophyta</taxon>
        <taxon>Magnoliopsida</taxon>
        <taxon>Magnoliidae</taxon>
        <taxon>Piperales</taxon>
        <taxon>Aristolochiaceae</taxon>
        <taxon>Aristolochia</taxon>
    </lineage>
</organism>
<evidence type="ECO:0000313" key="3">
    <source>
        <dbReference type="Proteomes" id="UP000825729"/>
    </source>
</evidence>
<dbReference type="AlphaFoldDB" id="A0AAV7ETE3"/>
<comment type="caution">
    <text evidence="2">The sequence shown here is derived from an EMBL/GenBank/DDBJ whole genome shotgun (WGS) entry which is preliminary data.</text>
</comment>
<proteinExistence type="predicted"/>
<dbReference type="InterPro" id="IPR025322">
    <property type="entry name" value="PADRE_dom"/>
</dbReference>
<name>A0AAV7ETE3_ARIFI</name>
<protein>
    <submittedName>
        <fullName evidence="2">Uncharacterized protein</fullName>
    </submittedName>
</protein>
<dbReference type="Proteomes" id="UP000825729">
    <property type="component" value="Unassembled WGS sequence"/>
</dbReference>